<dbReference type="EMBL" id="CP031093">
    <property type="protein sequence ID" value="QCF26864.1"/>
    <property type="molecule type" value="Genomic_DNA"/>
</dbReference>
<evidence type="ECO:0000256" key="3">
    <source>
        <dbReference type="ARBA" id="ARBA00022801"/>
    </source>
</evidence>
<dbReference type="NCBIfam" id="TIGR03242">
    <property type="entry name" value="arg_catab_astE"/>
    <property type="match status" value="1"/>
</dbReference>
<keyword evidence="2 5" id="KW-0479">Metal-binding</keyword>
<keyword evidence="10" id="KW-1185">Reference proteome</keyword>
<dbReference type="NCBIfam" id="NF003706">
    <property type="entry name" value="PRK05324.1"/>
    <property type="match status" value="1"/>
</dbReference>
<dbReference type="Proteomes" id="UP000298049">
    <property type="component" value="Chromosome"/>
</dbReference>
<dbReference type="GO" id="GO:0009017">
    <property type="term" value="F:succinylglutamate desuccinylase activity"/>
    <property type="evidence" value="ECO:0007669"/>
    <property type="project" value="UniProtKB-UniRule"/>
</dbReference>
<dbReference type="RefSeq" id="WP_136549570.1">
    <property type="nucleotide sequence ID" value="NZ_CP031093.1"/>
</dbReference>
<keyword evidence="3 5" id="KW-0378">Hydrolase</keyword>
<evidence type="ECO:0000256" key="5">
    <source>
        <dbReference type="HAMAP-Rule" id="MF_00767"/>
    </source>
</evidence>
<accession>A0A4P7XJY2</accession>
<dbReference type="PANTHER" id="PTHR15162">
    <property type="entry name" value="ASPARTOACYLASE"/>
    <property type="match status" value="1"/>
</dbReference>
<comment type="similarity">
    <text evidence="5">Belongs to the AspA/AstE family. Succinylglutamate desuccinylase subfamily.</text>
</comment>
<dbReference type="UniPathway" id="UPA00185">
    <property type="reaction ID" value="UER00283"/>
</dbReference>
<dbReference type="PANTHER" id="PTHR15162:SF7">
    <property type="entry name" value="SUCCINYLGLUTAMATE DESUCCINYLASE"/>
    <property type="match status" value="1"/>
</dbReference>
<evidence type="ECO:0000256" key="2">
    <source>
        <dbReference type="ARBA" id="ARBA00022723"/>
    </source>
</evidence>
<evidence type="ECO:0000259" key="7">
    <source>
        <dbReference type="Pfam" id="PF04952"/>
    </source>
</evidence>
<protein>
    <recommendedName>
        <fullName evidence="5 6">Succinylglutamate desuccinylase</fullName>
        <ecNumber evidence="5 6">3.5.1.96</ecNumber>
    </recommendedName>
</protein>
<feature type="domain" description="AstE/AspA barrel-sandwich hybrid" evidence="7">
    <location>
        <begin position="277"/>
        <end position="349"/>
    </location>
</feature>
<dbReference type="AlphaFoldDB" id="A0A4P7XJY2"/>
<dbReference type="EC" id="3.5.1.96" evidence="5 6"/>
<evidence type="ECO:0000313" key="9">
    <source>
        <dbReference type="EMBL" id="QCF26864.1"/>
    </source>
</evidence>
<dbReference type="KEGG" id="hmi:soil367_13485"/>
<dbReference type="InterPro" id="IPR050178">
    <property type="entry name" value="AspA/AstE_fam"/>
</dbReference>
<dbReference type="Gene3D" id="3.40.630.10">
    <property type="entry name" value="Zn peptidases"/>
    <property type="match status" value="1"/>
</dbReference>
<feature type="binding site" evidence="5">
    <location>
        <position position="75"/>
    </location>
    <ligand>
        <name>Zn(2+)</name>
        <dbReference type="ChEBI" id="CHEBI:29105"/>
    </ligand>
</feature>
<dbReference type="InterPro" id="IPR055438">
    <property type="entry name" value="AstE_AspA_cat"/>
</dbReference>
<reference evidence="9 10" key="1">
    <citation type="submission" date="2018-07" db="EMBL/GenBank/DDBJ databases">
        <title>Marsedoiliclastica nanhaica gen. nov. sp. nov., a novel marine hydrocarbonoclastic bacterium isolated from an in-situ enriched hydrocarbon-degrading consortium in deep-sea sediment.</title>
        <authorList>
            <person name="Dong C."/>
            <person name="Ma T."/>
            <person name="Liu R."/>
            <person name="Shao Z."/>
        </authorList>
    </citation>
    <scope>NUCLEOTIDE SEQUENCE [LARGE SCALE GENOMIC DNA]</scope>
    <source>
        <strain evidence="10">soil36-7</strain>
    </source>
</reference>
<keyword evidence="1 5" id="KW-0056">Arginine metabolism</keyword>
<dbReference type="Pfam" id="PF04952">
    <property type="entry name" value="AstE_AspA_hybrid"/>
    <property type="match status" value="1"/>
</dbReference>
<dbReference type="Pfam" id="PF24827">
    <property type="entry name" value="AstE_AspA_cat"/>
    <property type="match status" value="1"/>
</dbReference>
<evidence type="ECO:0000313" key="10">
    <source>
        <dbReference type="Proteomes" id="UP000298049"/>
    </source>
</evidence>
<feature type="binding site" evidence="5">
    <location>
        <position position="72"/>
    </location>
    <ligand>
        <name>Zn(2+)</name>
        <dbReference type="ChEBI" id="CHEBI:29105"/>
    </ligand>
</feature>
<name>A0A4P7XJY2_9ALTE</name>
<sequence>MTVNALISLFNGRNGFLDHTLTVTETKAGQTIYPVQTVLEDGATVTLLAEGILKIEPAKPPTLQLILSAGIHGDETAPIELCDSMVTRLLSGEFTAGSRALVIFGNPSAMRQQTRYVDQNLNRLFGRAHVPTADERCLEKRRAAELEQQVRRFVLENLPLFHYDLHTALRDSQREKFALYPYVPLPQQDGHTQAKELPSTQAGILLASDVTTVLHHHKPQNTFSSWTANAFAAESFTLELGKVHPFGQNDLSRISRLGRTLTELLQGKLPCEAKPGQLEQFRVVHEVIKTSKDFVLNIEDNVANFTAYPEGTQIWRDAGTEYRVKHSAEFIVFPNRHVPVGERVGLLLANLTDPG</sequence>
<comment type="pathway">
    <text evidence="5">Amino-acid degradation; L-arginine degradation via AST pathway; L-glutamate and succinate from L-arginine: step 5/5.</text>
</comment>
<proteinExistence type="inferred from homology"/>
<dbReference type="InterPro" id="IPR016681">
    <property type="entry name" value="SuccinylGlu_desuccinylase"/>
</dbReference>
<dbReference type="SUPFAM" id="SSF53187">
    <property type="entry name" value="Zn-dependent exopeptidases"/>
    <property type="match status" value="1"/>
</dbReference>
<comment type="function">
    <text evidence="5">Transforms N(2)-succinylglutamate into succinate and glutamate.</text>
</comment>
<gene>
    <name evidence="5 9" type="primary">astE</name>
    <name evidence="9" type="ORF">soil367_13485</name>
</gene>
<dbReference type="GO" id="GO:0019544">
    <property type="term" value="P:L-arginine catabolic process to L-glutamate"/>
    <property type="evidence" value="ECO:0007669"/>
    <property type="project" value="UniProtKB-UniRule"/>
</dbReference>
<evidence type="ECO:0000256" key="6">
    <source>
        <dbReference type="NCBIfam" id="TIGR03242"/>
    </source>
</evidence>
<dbReference type="GO" id="GO:0019545">
    <property type="term" value="P:L-arginine catabolic process to succinate"/>
    <property type="evidence" value="ECO:0007669"/>
    <property type="project" value="UniProtKB-UniRule"/>
</dbReference>
<organism evidence="9 10">
    <name type="scientific">Hydrocarboniclastica marina</name>
    <dbReference type="NCBI Taxonomy" id="2259620"/>
    <lineage>
        <taxon>Bacteria</taxon>
        <taxon>Pseudomonadati</taxon>
        <taxon>Pseudomonadota</taxon>
        <taxon>Gammaproteobacteria</taxon>
        <taxon>Alteromonadales</taxon>
        <taxon>Alteromonadaceae</taxon>
        <taxon>Hydrocarboniclastica</taxon>
    </lineage>
</organism>
<feature type="binding site" evidence="5">
    <location>
        <position position="166"/>
    </location>
    <ligand>
        <name>Zn(2+)</name>
        <dbReference type="ChEBI" id="CHEBI:29105"/>
    </ligand>
</feature>
<evidence type="ECO:0000259" key="8">
    <source>
        <dbReference type="Pfam" id="PF24827"/>
    </source>
</evidence>
<dbReference type="OrthoDB" id="5290473at2"/>
<dbReference type="HAMAP" id="MF_00767">
    <property type="entry name" value="Arg_catab_AstE"/>
    <property type="match status" value="1"/>
</dbReference>
<comment type="cofactor">
    <cofactor evidence="5">
        <name>Zn(2+)</name>
        <dbReference type="ChEBI" id="CHEBI:29105"/>
    </cofactor>
    <text evidence="5">Binds 1 zinc ion per subunit.</text>
</comment>
<dbReference type="InterPro" id="IPR007036">
    <property type="entry name" value="Aste_AspA_hybrid_dom"/>
</dbReference>
<feature type="active site" evidence="5">
    <location>
        <position position="239"/>
    </location>
</feature>
<evidence type="ECO:0000256" key="4">
    <source>
        <dbReference type="ARBA" id="ARBA00022833"/>
    </source>
</evidence>
<feature type="domain" description="Succinylglutamate desuccinylase/Aspartoacylase catalytic" evidence="8">
    <location>
        <begin position="62"/>
        <end position="263"/>
    </location>
</feature>
<dbReference type="GO" id="GO:0008270">
    <property type="term" value="F:zinc ion binding"/>
    <property type="evidence" value="ECO:0007669"/>
    <property type="project" value="UniProtKB-UniRule"/>
</dbReference>
<evidence type="ECO:0000256" key="1">
    <source>
        <dbReference type="ARBA" id="ARBA00022503"/>
    </source>
</evidence>
<keyword evidence="4 5" id="KW-0862">Zinc</keyword>
<dbReference type="GO" id="GO:0016788">
    <property type="term" value="F:hydrolase activity, acting on ester bonds"/>
    <property type="evidence" value="ECO:0007669"/>
    <property type="project" value="UniProtKB-UniRule"/>
</dbReference>
<comment type="catalytic activity">
    <reaction evidence="5">
        <text>N-succinyl-L-glutamate + H2O = L-glutamate + succinate</text>
        <dbReference type="Rhea" id="RHEA:15169"/>
        <dbReference type="ChEBI" id="CHEBI:15377"/>
        <dbReference type="ChEBI" id="CHEBI:29985"/>
        <dbReference type="ChEBI" id="CHEBI:30031"/>
        <dbReference type="ChEBI" id="CHEBI:58763"/>
        <dbReference type="EC" id="3.5.1.96"/>
    </reaction>
</comment>